<name>A0A2G9UGG0_TELCI</name>
<protein>
    <submittedName>
        <fullName evidence="1">Uncharacterized protein</fullName>
    </submittedName>
</protein>
<reference evidence="1 2" key="1">
    <citation type="submission" date="2015-09" db="EMBL/GenBank/DDBJ databases">
        <title>Draft genome of the parasitic nematode Teladorsagia circumcincta isolate WARC Sus (inbred).</title>
        <authorList>
            <person name="Mitreva M."/>
        </authorList>
    </citation>
    <scope>NUCLEOTIDE SEQUENCE [LARGE SCALE GENOMIC DNA]</scope>
    <source>
        <strain evidence="1 2">S</strain>
    </source>
</reference>
<accession>A0A2G9UGG0</accession>
<sequence length="52" mass="6270">MKNLSKRYTDKQRERSQCCTSAVILLFLFRHLFARRNLFVSQWHILFEAPGL</sequence>
<dbReference type="AlphaFoldDB" id="A0A2G9UGG0"/>
<keyword evidence="2" id="KW-1185">Reference proteome</keyword>
<evidence type="ECO:0000313" key="1">
    <source>
        <dbReference type="EMBL" id="PIO69243.1"/>
    </source>
</evidence>
<gene>
    <name evidence="1" type="ORF">TELCIR_08940</name>
</gene>
<proteinExistence type="predicted"/>
<evidence type="ECO:0000313" key="2">
    <source>
        <dbReference type="Proteomes" id="UP000230423"/>
    </source>
</evidence>
<dbReference type="EMBL" id="KZ346730">
    <property type="protein sequence ID" value="PIO69243.1"/>
    <property type="molecule type" value="Genomic_DNA"/>
</dbReference>
<dbReference type="Proteomes" id="UP000230423">
    <property type="component" value="Unassembled WGS sequence"/>
</dbReference>
<organism evidence="1 2">
    <name type="scientific">Teladorsagia circumcincta</name>
    <name type="common">Brown stomach worm</name>
    <name type="synonym">Ostertagia circumcincta</name>
    <dbReference type="NCBI Taxonomy" id="45464"/>
    <lineage>
        <taxon>Eukaryota</taxon>
        <taxon>Metazoa</taxon>
        <taxon>Ecdysozoa</taxon>
        <taxon>Nematoda</taxon>
        <taxon>Chromadorea</taxon>
        <taxon>Rhabditida</taxon>
        <taxon>Rhabditina</taxon>
        <taxon>Rhabditomorpha</taxon>
        <taxon>Strongyloidea</taxon>
        <taxon>Trichostrongylidae</taxon>
        <taxon>Teladorsagia</taxon>
    </lineage>
</organism>